<dbReference type="RefSeq" id="WP_068833997.1">
    <property type="nucleotide sequence ID" value="NZ_JBHSMX010000064.1"/>
</dbReference>
<dbReference type="Pfam" id="PF03992">
    <property type="entry name" value="ABM"/>
    <property type="match status" value="1"/>
</dbReference>
<evidence type="ECO:0000313" key="4">
    <source>
        <dbReference type="Proteomes" id="UP001596084"/>
    </source>
</evidence>
<feature type="domain" description="ABM" evidence="2">
    <location>
        <begin position="23"/>
        <end position="93"/>
    </location>
</feature>
<dbReference type="SUPFAM" id="SSF54909">
    <property type="entry name" value="Dimeric alpha+beta barrel"/>
    <property type="match status" value="1"/>
</dbReference>
<keyword evidence="1" id="KW-0472">Membrane</keyword>
<evidence type="ECO:0000256" key="1">
    <source>
        <dbReference type="SAM" id="Phobius"/>
    </source>
</evidence>
<comment type="caution">
    <text evidence="3">The sequence shown here is derived from an EMBL/GenBank/DDBJ whole genome shotgun (WGS) entry which is preliminary data.</text>
</comment>
<gene>
    <name evidence="3" type="ORF">ACFPP7_20490</name>
</gene>
<evidence type="ECO:0000259" key="2">
    <source>
        <dbReference type="Pfam" id="PF03992"/>
    </source>
</evidence>
<dbReference type="InterPro" id="IPR038762">
    <property type="entry name" value="ABM_predict"/>
</dbReference>
<keyword evidence="3" id="KW-0560">Oxidoreductase</keyword>
<reference evidence="4" key="1">
    <citation type="journal article" date="2019" name="Int. J. Syst. Evol. Microbiol.">
        <title>The Global Catalogue of Microorganisms (GCM) 10K type strain sequencing project: providing services to taxonomists for standard genome sequencing and annotation.</title>
        <authorList>
            <consortium name="The Broad Institute Genomics Platform"/>
            <consortium name="The Broad Institute Genome Sequencing Center for Infectious Disease"/>
            <person name="Wu L."/>
            <person name="Ma J."/>
        </authorList>
    </citation>
    <scope>NUCLEOTIDE SEQUENCE [LARGE SCALE GENOMIC DNA]</scope>
    <source>
        <strain evidence="4">CGMCC 4.7277</strain>
    </source>
</reference>
<dbReference type="InterPro" id="IPR007138">
    <property type="entry name" value="ABM_dom"/>
</dbReference>
<sequence>MSSAVSSDLPAASPGSDASTESVSLVVRHRVRAGAQAAYEGWLAETMRVAAGFPGHQGVHVVRPAAGGVEYIIVVRFATCDQLTRWYESAERARLIAAAQPYLARGEQVSFGAGIDYLFPPEHGAAGEPPMKSPAWKQWLITTSVIWPLTMVVPWAFGPVFKALPALGVYGVQHGILAAVIVALVVWVIMPRYTQLVHDWLFRKE</sequence>
<organism evidence="3 4">
    <name type="scientific">Polaromonas jejuensis</name>
    <dbReference type="NCBI Taxonomy" id="457502"/>
    <lineage>
        <taxon>Bacteria</taxon>
        <taxon>Pseudomonadati</taxon>
        <taxon>Pseudomonadota</taxon>
        <taxon>Betaproteobacteria</taxon>
        <taxon>Burkholderiales</taxon>
        <taxon>Comamonadaceae</taxon>
        <taxon>Polaromonas</taxon>
    </lineage>
</organism>
<keyword evidence="3" id="KW-0503">Monooxygenase</keyword>
<dbReference type="PANTHER" id="PTHR40057:SF1">
    <property type="entry name" value="SLR1162 PROTEIN"/>
    <property type="match status" value="1"/>
</dbReference>
<proteinExistence type="predicted"/>
<dbReference type="GO" id="GO:0004497">
    <property type="term" value="F:monooxygenase activity"/>
    <property type="evidence" value="ECO:0007669"/>
    <property type="project" value="UniProtKB-KW"/>
</dbReference>
<dbReference type="Gene3D" id="3.30.70.100">
    <property type="match status" value="1"/>
</dbReference>
<keyword evidence="4" id="KW-1185">Reference proteome</keyword>
<name>A0ABW0QG39_9BURK</name>
<dbReference type="InterPro" id="IPR011008">
    <property type="entry name" value="Dimeric_a/b-barrel"/>
</dbReference>
<dbReference type="Proteomes" id="UP001596084">
    <property type="component" value="Unassembled WGS sequence"/>
</dbReference>
<dbReference type="EMBL" id="JBHSMX010000064">
    <property type="protein sequence ID" value="MFC5523270.1"/>
    <property type="molecule type" value="Genomic_DNA"/>
</dbReference>
<accession>A0ABW0QG39</accession>
<evidence type="ECO:0000313" key="3">
    <source>
        <dbReference type="EMBL" id="MFC5523270.1"/>
    </source>
</evidence>
<feature type="transmembrane region" description="Helical" evidence="1">
    <location>
        <begin position="139"/>
        <end position="157"/>
    </location>
</feature>
<feature type="transmembrane region" description="Helical" evidence="1">
    <location>
        <begin position="169"/>
        <end position="190"/>
    </location>
</feature>
<keyword evidence="1" id="KW-1133">Transmembrane helix</keyword>
<dbReference type="PANTHER" id="PTHR40057">
    <property type="entry name" value="SLR1162 PROTEIN"/>
    <property type="match status" value="1"/>
</dbReference>
<protein>
    <submittedName>
        <fullName evidence="3">Antibiotic biosynthesis monooxygenase</fullName>
    </submittedName>
</protein>
<keyword evidence="1" id="KW-0812">Transmembrane</keyword>